<accession>A0A9W5TDZ3</accession>
<evidence type="ECO:0000313" key="1">
    <source>
        <dbReference type="EMBL" id="GFE55746.1"/>
    </source>
</evidence>
<dbReference type="AlphaFoldDB" id="A0A9W5TDZ3"/>
<protein>
    <submittedName>
        <fullName evidence="1">Two component Fis family sigma54-specific transcriptional regulator</fullName>
    </submittedName>
</protein>
<evidence type="ECO:0000313" key="2">
    <source>
        <dbReference type="Proteomes" id="UP001057455"/>
    </source>
</evidence>
<gene>
    <name evidence="1" type="ORF">BaOVIS_031500</name>
</gene>
<comment type="caution">
    <text evidence="1">The sequence shown here is derived from an EMBL/GenBank/DDBJ whole genome shotgun (WGS) entry which is preliminary data.</text>
</comment>
<dbReference type="EMBL" id="BLIY01000024">
    <property type="protein sequence ID" value="GFE55746.1"/>
    <property type="molecule type" value="Genomic_DNA"/>
</dbReference>
<sequence>MEGRDSDETCWDSSPLLADLAWFCCLNRKLIAEWPPVYVVTFYFILHNLYNVHLRDIREYALVTSPIFASFFASPLDGRIHIDSSASEPTPGFDVDSGITSLLEHENMLLNAAQKQIIREMLVSDPDVKVPGWLRFHIYVGKVDARLHLVHCNCCAYDFCGVLVELLENYDRFLRRPESKMSQRRRVPSVIHQIIQHAPSIVELPSVEVFPTQRIDHLWGTRSLFTAGMIHERCPKDSYRHIVVASSIMLLYILMPHHYANKHLARVTKRCDHRSLIELNAIVDRLLFNFPKEGDVWSLKLYITKEFFRRLHTRDWFTSIESILGKGRMDIEHLMLEISSKAQMNGRLSWYLWHMYVAVRDKALRCVPSRCTKRVLERIESYFIRLYAVLLIANDGYQGIFYIYLHLVRDHPGNLKGLREICEHACPNASWQSNLEILDKTT</sequence>
<reference evidence="1" key="1">
    <citation type="submission" date="2019-12" db="EMBL/GenBank/DDBJ databases">
        <title>Genome sequence of Babesia ovis.</title>
        <authorList>
            <person name="Yamagishi J."/>
            <person name="Sevinc F."/>
            <person name="Xuan X."/>
        </authorList>
    </citation>
    <scope>NUCLEOTIDE SEQUENCE</scope>
    <source>
        <strain evidence="1">Selcuk</strain>
    </source>
</reference>
<organism evidence="1 2">
    <name type="scientific">Babesia ovis</name>
    <dbReference type="NCBI Taxonomy" id="5869"/>
    <lineage>
        <taxon>Eukaryota</taxon>
        <taxon>Sar</taxon>
        <taxon>Alveolata</taxon>
        <taxon>Apicomplexa</taxon>
        <taxon>Aconoidasida</taxon>
        <taxon>Piroplasmida</taxon>
        <taxon>Babesiidae</taxon>
        <taxon>Babesia</taxon>
    </lineage>
</organism>
<keyword evidence="2" id="KW-1185">Reference proteome</keyword>
<proteinExistence type="predicted"/>
<dbReference type="OrthoDB" id="365463at2759"/>
<name>A0A9W5TDZ3_BABOV</name>
<dbReference type="Proteomes" id="UP001057455">
    <property type="component" value="Unassembled WGS sequence"/>
</dbReference>